<sequence>MLGLINAYEDANLQQADKDRRQCVALLHRVLYGLVEGFDVHVVNVSNDNEQANRRLIYPAMSVDVGHECIDSSLPTVKVHPNNLMASVFPPSRQWQFMLT</sequence>
<evidence type="ECO:0000313" key="3">
    <source>
        <dbReference type="WBParaSite" id="TASK_0000033901-mRNA-1"/>
    </source>
</evidence>
<dbReference type="Proteomes" id="UP000282613">
    <property type="component" value="Unassembled WGS sequence"/>
</dbReference>
<organism evidence="3">
    <name type="scientific">Taenia asiatica</name>
    <name type="common">Asian tapeworm</name>
    <dbReference type="NCBI Taxonomy" id="60517"/>
    <lineage>
        <taxon>Eukaryota</taxon>
        <taxon>Metazoa</taxon>
        <taxon>Spiralia</taxon>
        <taxon>Lophotrochozoa</taxon>
        <taxon>Platyhelminthes</taxon>
        <taxon>Cestoda</taxon>
        <taxon>Eucestoda</taxon>
        <taxon>Cyclophyllidea</taxon>
        <taxon>Taeniidae</taxon>
        <taxon>Taenia</taxon>
    </lineage>
</organism>
<name>A0A0R3VT08_TAEAS</name>
<accession>A0A0R3VT08</accession>
<keyword evidence="2" id="KW-1185">Reference proteome</keyword>
<reference evidence="1 2" key="2">
    <citation type="submission" date="2018-11" db="EMBL/GenBank/DDBJ databases">
        <authorList>
            <consortium name="Pathogen Informatics"/>
        </authorList>
    </citation>
    <scope>NUCLEOTIDE SEQUENCE [LARGE SCALE GENOMIC DNA]</scope>
</reference>
<evidence type="ECO:0000313" key="1">
    <source>
        <dbReference type="EMBL" id="VDK20707.1"/>
    </source>
</evidence>
<evidence type="ECO:0000313" key="2">
    <source>
        <dbReference type="Proteomes" id="UP000282613"/>
    </source>
</evidence>
<dbReference type="EMBL" id="UYRS01000041">
    <property type="protein sequence ID" value="VDK20707.1"/>
    <property type="molecule type" value="Genomic_DNA"/>
</dbReference>
<dbReference type="AlphaFoldDB" id="A0A0R3VT08"/>
<gene>
    <name evidence="1" type="ORF">TASK_LOCUS340</name>
</gene>
<protein>
    <submittedName>
        <fullName evidence="3">Pecanex-like protein</fullName>
    </submittedName>
</protein>
<dbReference type="WBParaSite" id="TASK_0000033901-mRNA-1">
    <property type="protein sequence ID" value="TASK_0000033901-mRNA-1"/>
    <property type="gene ID" value="TASK_0000033901"/>
</dbReference>
<proteinExistence type="predicted"/>
<reference evidence="3" key="1">
    <citation type="submission" date="2017-02" db="UniProtKB">
        <authorList>
            <consortium name="WormBaseParasite"/>
        </authorList>
    </citation>
    <scope>IDENTIFICATION</scope>
</reference>